<dbReference type="InterPro" id="IPR051334">
    <property type="entry name" value="SRPK"/>
</dbReference>
<dbReference type="PANTHER" id="PTHR47634:SF9">
    <property type="entry name" value="PROTEIN KINASE DOMAIN-CONTAINING PROTEIN-RELATED"/>
    <property type="match status" value="1"/>
</dbReference>
<dbReference type="EMBL" id="PDND01000107">
    <property type="protein sequence ID" value="PGH31998.1"/>
    <property type="molecule type" value="Genomic_DNA"/>
</dbReference>
<sequence>MSPLPLYGRRLRNDPFQFVSFTLYMEMSLHTHCFVRKITSIGTIKASLTREMLTHYFKNISHLTRPQHKMDKSPAASETAPKYKYIEDCERLERYCAGGFYPLKLGDRLCDGRYSIVQNLGFGGSSTVWLASDQKQQELVAIKIKSANSALKSQEVDILKHLHPHPLIRQLLDNFIEISPNGAHNCLVMETASCSLTQSKSLAFHGLLDLRIARAIAADLVLAVQFLHGQSIIHGDIHCGNIFLRLPTDIRRMIDPSQLYQKFGNPILEPIVRVDGKPLPAGVPTHIVGPARIGIRSDQITPTYLPIMLSDFGSSYYSSKTRRTNAYTLPHLVPPEIFFLDKQNDKYNLSFPSEIWTLGCTIFEIIGSGGPFSTLGGGILQDQVSVLGKLPDPWWSQWESRAEFFNEDATIDITTGAPFQDSLEERYDWFVNAARRRSDMEEQGEDEKKAFLHMIWMMLQYLPSDRATIRDVVESEWMQKWAFPAKQETE</sequence>
<accession>A0A2B7ZFQ6</accession>
<comment type="catalytic activity">
    <reaction evidence="7">
        <text>L-threonyl-[protein] + ATP = O-phospho-L-threonyl-[protein] + ADP + H(+)</text>
        <dbReference type="Rhea" id="RHEA:46608"/>
        <dbReference type="Rhea" id="RHEA-COMP:11060"/>
        <dbReference type="Rhea" id="RHEA-COMP:11605"/>
        <dbReference type="ChEBI" id="CHEBI:15378"/>
        <dbReference type="ChEBI" id="CHEBI:30013"/>
        <dbReference type="ChEBI" id="CHEBI:30616"/>
        <dbReference type="ChEBI" id="CHEBI:61977"/>
        <dbReference type="ChEBI" id="CHEBI:456216"/>
        <dbReference type="EC" id="2.7.11.1"/>
    </reaction>
</comment>
<dbReference type="PROSITE" id="PS00107">
    <property type="entry name" value="PROTEIN_KINASE_ATP"/>
    <property type="match status" value="1"/>
</dbReference>
<evidence type="ECO:0000256" key="4">
    <source>
        <dbReference type="ARBA" id="ARBA00022741"/>
    </source>
</evidence>
<dbReference type="GO" id="GO:0004674">
    <property type="term" value="F:protein serine/threonine kinase activity"/>
    <property type="evidence" value="ECO:0007669"/>
    <property type="project" value="UniProtKB-KW"/>
</dbReference>
<evidence type="ECO:0000256" key="3">
    <source>
        <dbReference type="ARBA" id="ARBA00022679"/>
    </source>
</evidence>
<dbReference type="VEuPathDB" id="FungiDB:EMCG_04191"/>
<dbReference type="SUPFAM" id="SSF56112">
    <property type="entry name" value="Protein kinase-like (PK-like)"/>
    <property type="match status" value="1"/>
</dbReference>
<gene>
    <name evidence="11" type="ORF">GX50_05192</name>
</gene>
<dbReference type="GO" id="GO:0050684">
    <property type="term" value="P:regulation of mRNA processing"/>
    <property type="evidence" value="ECO:0007669"/>
    <property type="project" value="TreeGrafter"/>
</dbReference>
<dbReference type="AlphaFoldDB" id="A0A2B7ZFQ6"/>
<dbReference type="InterPro" id="IPR011009">
    <property type="entry name" value="Kinase-like_dom_sf"/>
</dbReference>
<evidence type="ECO:0000256" key="5">
    <source>
        <dbReference type="ARBA" id="ARBA00022777"/>
    </source>
</evidence>
<dbReference type="SMART" id="SM00220">
    <property type="entry name" value="S_TKc"/>
    <property type="match status" value="1"/>
</dbReference>
<evidence type="ECO:0000313" key="12">
    <source>
        <dbReference type="Proteomes" id="UP000226031"/>
    </source>
</evidence>
<dbReference type="Proteomes" id="UP000226031">
    <property type="component" value="Unassembled WGS sequence"/>
</dbReference>
<dbReference type="GO" id="GO:0005524">
    <property type="term" value="F:ATP binding"/>
    <property type="evidence" value="ECO:0007669"/>
    <property type="project" value="UniProtKB-UniRule"/>
</dbReference>
<keyword evidence="2" id="KW-0723">Serine/threonine-protein kinase</keyword>
<dbReference type="InterPro" id="IPR000719">
    <property type="entry name" value="Prot_kinase_dom"/>
</dbReference>
<organism evidence="11 12">
    <name type="scientific">[Emmonsia] crescens</name>
    <dbReference type="NCBI Taxonomy" id="73230"/>
    <lineage>
        <taxon>Eukaryota</taxon>
        <taxon>Fungi</taxon>
        <taxon>Dikarya</taxon>
        <taxon>Ascomycota</taxon>
        <taxon>Pezizomycotina</taxon>
        <taxon>Eurotiomycetes</taxon>
        <taxon>Eurotiomycetidae</taxon>
        <taxon>Onygenales</taxon>
        <taxon>Ajellomycetaceae</taxon>
        <taxon>Emergomyces</taxon>
    </lineage>
</organism>
<dbReference type="Pfam" id="PF00069">
    <property type="entry name" value="Pkinase"/>
    <property type="match status" value="2"/>
</dbReference>
<name>A0A2B7ZFQ6_9EURO</name>
<evidence type="ECO:0000256" key="7">
    <source>
        <dbReference type="ARBA" id="ARBA00047899"/>
    </source>
</evidence>
<comment type="catalytic activity">
    <reaction evidence="8">
        <text>L-seryl-[protein] + ATP = O-phospho-L-seryl-[protein] + ADP + H(+)</text>
        <dbReference type="Rhea" id="RHEA:17989"/>
        <dbReference type="Rhea" id="RHEA-COMP:9863"/>
        <dbReference type="Rhea" id="RHEA-COMP:11604"/>
        <dbReference type="ChEBI" id="CHEBI:15378"/>
        <dbReference type="ChEBI" id="CHEBI:29999"/>
        <dbReference type="ChEBI" id="CHEBI:30616"/>
        <dbReference type="ChEBI" id="CHEBI:83421"/>
        <dbReference type="ChEBI" id="CHEBI:456216"/>
        <dbReference type="EC" id="2.7.11.1"/>
    </reaction>
</comment>
<keyword evidence="4 9" id="KW-0547">Nucleotide-binding</keyword>
<keyword evidence="12" id="KW-1185">Reference proteome</keyword>
<evidence type="ECO:0000256" key="2">
    <source>
        <dbReference type="ARBA" id="ARBA00022527"/>
    </source>
</evidence>
<evidence type="ECO:0000256" key="1">
    <source>
        <dbReference type="ARBA" id="ARBA00012513"/>
    </source>
</evidence>
<feature type="binding site" evidence="9">
    <location>
        <position position="152"/>
    </location>
    <ligand>
        <name>ATP</name>
        <dbReference type="ChEBI" id="CHEBI:30616"/>
    </ligand>
</feature>
<dbReference type="PANTHER" id="PTHR47634">
    <property type="entry name" value="PROTEIN KINASE DOMAIN-CONTAINING PROTEIN-RELATED"/>
    <property type="match status" value="1"/>
</dbReference>
<keyword evidence="6 9" id="KW-0067">ATP-binding</keyword>
<proteinExistence type="predicted"/>
<evidence type="ECO:0000259" key="10">
    <source>
        <dbReference type="PROSITE" id="PS50011"/>
    </source>
</evidence>
<dbReference type="InterPro" id="IPR017441">
    <property type="entry name" value="Protein_kinase_ATP_BS"/>
</dbReference>
<protein>
    <recommendedName>
        <fullName evidence="1">non-specific serine/threonine protein kinase</fullName>
        <ecNumber evidence="1">2.7.11.1</ecNumber>
    </recommendedName>
</protein>
<evidence type="ECO:0000256" key="8">
    <source>
        <dbReference type="ARBA" id="ARBA00048679"/>
    </source>
</evidence>
<dbReference type="EC" id="2.7.11.1" evidence="1"/>
<reference evidence="11 12" key="1">
    <citation type="submission" date="2017-10" db="EMBL/GenBank/DDBJ databases">
        <title>Comparative genomics in systemic dimorphic fungi from Ajellomycetaceae.</title>
        <authorList>
            <person name="Munoz J.F."/>
            <person name="Mcewen J.G."/>
            <person name="Clay O.K."/>
            <person name="Cuomo C.A."/>
        </authorList>
    </citation>
    <scope>NUCLEOTIDE SEQUENCE [LARGE SCALE GENOMIC DNA]</scope>
    <source>
        <strain evidence="11 12">UAMH4076</strain>
    </source>
</reference>
<keyword evidence="3" id="KW-0808">Transferase</keyword>
<comment type="caution">
    <text evidence="11">The sequence shown here is derived from an EMBL/GenBank/DDBJ whole genome shotgun (WGS) entry which is preliminary data.</text>
</comment>
<dbReference type="PROSITE" id="PS50011">
    <property type="entry name" value="PROTEIN_KINASE_DOM"/>
    <property type="match status" value="1"/>
</dbReference>
<feature type="domain" description="Protein kinase" evidence="10">
    <location>
        <begin position="114"/>
        <end position="478"/>
    </location>
</feature>
<evidence type="ECO:0000256" key="9">
    <source>
        <dbReference type="PROSITE-ProRule" id="PRU10141"/>
    </source>
</evidence>
<dbReference type="Gene3D" id="3.30.200.20">
    <property type="entry name" value="Phosphorylase Kinase, domain 1"/>
    <property type="match status" value="1"/>
</dbReference>
<keyword evidence="5 11" id="KW-0418">Kinase</keyword>
<evidence type="ECO:0000313" key="11">
    <source>
        <dbReference type="EMBL" id="PGH31998.1"/>
    </source>
</evidence>
<evidence type="ECO:0000256" key="6">
    <source>
        <dbReference type="ARBA" id="ARBA00022840"/>
    </source>
</evidence>
<dbReference type="Gene3D" id="1.10.510.10">
    <property type="entry name" value="Transferase(Phosphotransferase) domain 1"/>
    <property type="match status" value="1"/>
</dbReference>
<dbReference type="GO" id="GO:0000245">
    <property type="term" value="P:spliceosomal complex assembly"/>
    <property type="evidence" value="ECO:0007669"/>
    <property type="project" value="TreeGrafter"/>
</dbReference>